<evidence type="ECO:0008006" key="3">
    <source>
        <dbReference type="Google" id="ProtNLM"/>
    </source>
</evidence>
<dbReference type="AlphaFoldDB" id="A0A158FMY3"/>
<evidence type="ECO:0000313" key="2">
    <source>
        <dbReference type="Proteomes" id="UP000054740"/>
    </source>
</evidence>
<name>A0A158FMY3_CABCO</name>
<proteinExistence type="predicted"/>
<keyword evidence="2" id="KW-1185">Reference proteome</keyword>
<accession>A0A158FMY3</accession>
<dbReference type="InterPro" id="IPR019701">
    <property type="entry name" value="Phage_P22_NinX"/>
</dbReference>
<gene>
    <name evidence="1" type="ORF">AWB70_01045</name>
</gene>
<protein>
    <recommendedName>
        <fullName evidence="3">DUF2591 domain-containing protein</fullName>
    </recommendedName>
</protein>
<sequence>MNVAELSGAQLDYWTARAEGLDAQVKHACGMDWCQVDVQYVGYIQYQPSDNWHIAAPIAERQCYVTYPRVGEDGKLEWLAEAQMNPDFHGIMVDESPKVAICRLRVAEAFGYEVHDELAEA</sequence>
<dbReference type="RefSeq" id="WP_053567916.1">
    <property type="nucleotide sequence ID" value="NZ_FCNY02000002.1"/>
</dbReference>
<evidence type="ECO:0000313" key="1">
    <source>
        <dbReference type="EMBL" id="SAL20490.1"/>
    </source>
</evidence>
<dbReference type="Pfam" id="PF10765">
    <property type="entry name" value="Phage_P22_NinX"/>
    <property type="match status" value="1"/>
</dbReference>
<dbReference type="Proteomes" id="UP000054740">
    <property type="component" value="Unassembled WGS sequence"/>
</dbReference>
<organism evidence="1 2">
    <name type="scientific">Caballeronia cordobensis</name>
    <name type="common">Burkholderia cordobensis</name>
    <dbReference type="NCBI Taxonomy" id="1353886"/>
    <lineage>
        <taxon>Bacteria</taxon>
        <taxon>Pseudomonadati</taxon>
        <taxon>Pseudomonadota</taxon>
        <taxon>Betaproteobacteria</taxon>
        <taxon>Burkholderiales</taxon>
        <taxon>Burkholderiaceae</taxon>
        <taxon>Caballeronia</taxon>
    </lineage>
</organism>
<reference evidence="2" key="1">
    <citation type="submission" date="2016-01" db="EMBL/GenBank/DDBJ databases">
        <authorList>
            <person name="Peeters C."/>
        </authorList>
    </citation>
    <scope>NUCLEOTIDE SEQUENCE [LARGE SCALE GENOMIC DNA]</scope>
</reference>
<dbReference type="EMBL" id="FCNY02000002">
    <property type="protein sequence ID" value="SAL20490.1"/>
    <property type="molecule type" value="Genomic_DNA"/>
</dbReference>